<evidence type="ECO:0000313" key="1">
    <source>
        <dbReference type="EMBL" id="AWB84888.1"/>
    </source>
</evidence>
<dbReference type="InterPro" id="IPR003593">
    <property type="entry name" value="AAA+_ATPase"/>
</dbReference>
<reference evidence="2" key="1">
    <citation type="submission" date="2018-01" db="EMBL/GenBank/DDBJ databases">
        <authorList>
            <person name="Li J."/>
        </authorList>
    </citation>
    <scope>NUCLEOTIDE SEQUENCE [LARGE SCALE GENOMIC DNA]</scope>
    <source>
        <strain evidence="2">2184</strain>
    </source>
</reference>
<dbReference type="Gene3D" id="3.40.50.300">
    <property type="entry name" value="P-loop containing nucleotide triphosphate hydrolases"/>
    <property type="match status" value="1"/>
</dbReference>
<dbReference type="InterPro" id="IPR051782">
    <property type="entry name" value="ABC_Transporter_VariousFunc"/>
</dbReference>
<dbReference type="SUPFAM" id="SSF52540">
    <property type="entry name" value="P-loop containing nucleoside triphosphate hydrolases"/>
    <property type="match status" value="1"/>
</dbReference>
<dbReference type="AlphaFoldDB" id="A0A2S0WGG9"/>
<organism evidence="1 2">
    <name type="scientific">Corynebacterium liangguodongii</name>
    <dbReference type="NCBI Taxonomy" id="2079535"/>
    <lineage>
        <taxon>Bacteria</taxon>
        <taxon>Bacillati</taxon>
        <taxon>Actinomycetota</taxon>
        <taxon>Actinomycetes</taxon>
        <taxon>Mycobacteriales</taxon>
        <taxon>Corynebacteriaceae</taxon>
        <taxon>Corynebacterium</taxon>
    </lineage>
</organism>
<keyword evidence="1" id="KW-0547">Nucleotide-binding</keyword>
<dbReference type="EMBL" id="CP026948">
    <property type="protein sequence ID" value="AWB84888.1"/>
    <property type="molecule type" value="Genomic_DNA"/>
</dbReference>
<dbReference type="Pfam" id="PF00005">
    <property type="entry name" value="ABC_tran"/>
    <property type="match status" value="1"/>
</dbReference>
<accession>A0A2S0WGG9</accession>
<keyword evidence="1" id="KW-0067">ATP-binding</keyword>
<proteinExistence type="predicted"/>
<keyword evidence="2" id="KW-1185">Reference proteome</keyword>
<dbReference type="InterPro" id="IPR027417">
    <property type="entry name" value="P-loop_NTPase"/>
</dbReference>
<sequence length="277" mass="29478">MITARNLTKSYRKKDVLTGVDLDLEAGGIHGLLGRNGVGKSTLLGIIGGQIKASSGELRVFGEQPWDNARVMDAVALTGVDTPYPGAWSGAAILEAAGLRYPRWDEDGARSLVDDFALTGALETRYSFMSRGQKAMIGIVVGLASCAPLTLLDEPYVGLDTHNRRVFYEHLLAMGESGRTFIVATHHVHESAKVLDSFLILGRDGRIARHCNAADVADEYVVLSAPALPRIDEALDLRGSAGLQRALVPRSAAAGVGVVRKDTADLDDVIGAMLEAS</sequence>
<dbReference type="InterPro" id="IPR003439">
    <property type="entry name" value="ABC_transporter-like_ATP-bd"/>
</dbReference>
<dbReference type="GO" id="GO:0005524">
    <property type="term" value="F:ATP binding"/>
    <property type="evidence" value="ECO:0007669"/>
    <property type="project" value="UniProtKB-KW"/>
</dbReference>
<dbReference type="KEGG" id="clia:C3E79_10745"/>
<dbReference type="SMART" id="SM00382">
    <property type="entry name" value="AAA"/>
    <property type="match status" value="1"/>
</dbReference>
<evidence type="ECO:0000313" key="2">
    <source>
        <dbReference type="Proteomes" id="UP000244754"/>
    </source>
</evidence>
<dbReference type="CDD" id="cd03230">
    <property type="entry name" value="ABC_DR_subfamily_A"/>
    <property type="match status" value="1"/>
</dbReference>
<dbReference type="PROSITE" id="PS50893">
    <property type="entry name" value="ABC_TRANSPORTER_2"/>
    <property type="match status" value="1"/>
</dbReference>
<dbReference type="Proteomes" id="UP000244754">
    <property type="component" value="Chromosome"/>
</dbReference>
<dbReference type="PANTHER" id="PTHR42939">
    <property type="entry name" value="ABC TRANSPORTER ATP-BINDING PROTEIN ALBC-RELATED"/>
    <property type="match status" value="1"/>
</dbReference>
<dbReference type="RefSeq" id="WP_108404896.1">
    <property type="nucleotide sequence ID" value="NZ_CP026948.1"/>
</dbReference>
<name>A0A2S0WGG9_9CORY</name>
<protein>
    <submittedName>
        <fullName evidence="1">ABC transporter ATP-binding protein</fullName>
    </submittedName>
</protein>
<gene>
    <name evidence="1" type="ORF">C3E79_10745</name>
</gene>
<dbReference type="PANTHER" id="PTHR42939:SF1">
    <property type="entry name" value="ABC TRANSPORTER ATP-BINDING PROTEIN ALBC-RELATED"/>
    <property type="match status" value="1"/>
</dbReference>
<dbReference type="OrthoDB" id="9804819at2"/>
<dbReference type="GO" id="GO:0016887">
    <property type="term" value="F:ATP hydrolysis activity"/>
    <property type="evidence" value="ECO:0007669"/>
    <property type="project" value="InterPro"/>
</dbReference>